<comment type="similarity">
    <text evidence="2">Belongs to the SNF2/RAD54 helicase family.</text>
</comment>
<evidence type="ECO:0000256" key="10">
    <source>
        <dbReference type="SAM" id="MobiDB-lite"/>
    </source>
</evidence>
<dbReference type="GO" id="GO:0016887">
    <property type="term" value="F:ATP hydrolysis activity"/>
    <property type="evidence" value="ECO:0007669"/>
    <property type="project" value="InterPro"/>
</dbReference>
<keyword evidence="8" id="KW-0539">Nucleus</keyword>
<keyword evidence="4" id="KW-0378">Hydrolase</keyword>
<dbReference type="Gene3D" id="3.40.50.10810">
    <property type="entry name" value="Tandem AAA-ATPase domain"/>
    <property type="match status" value="1"/>
</dbReference>
<evidence type="ECO:0000256" key="6">
    <source>
        <dbReference type="ARBA" id="ARBA00022840"/>
    </source>
</evidence>
<feature type="region of interest" description="Disordered" evidence="10">
    <location>
        <begin position="479"/>
        <end position="519"/>
    </location>
</feature>
<reference evidence="13 14" key="1">
    <citation type="journal article" date="2015" name="BMC Genomics">
        <title>The genome of the truffle-parasite Tolypocladium ophioglossoides and the evolution of antifungal peptaibiotics.</title>
        <authorList>
            <person name="Quandt C.A."/>
            <person name="Bushley K.E."/>
            <person name="Spatafora J.W."/>
        </authorList>
    </citation>
    <scope>NUCLEOTIDE SEQUENCE [LARGE SCALE GENOMIC DNA]</scope>
    <source>
        <strain evidence="13 14">CBS 100239</strain>
    </source>
</reference>
<dbReference type="SUPFAM" id="SSF52540">
    <property type="entry name" value="P-loop containing nucleoside triphosphate hydrolases"/>
    <property type="match status" value="2"/>
</dbReference>
<dbReference type="Proteomes" id="UP000036947">
    <property type="component" value="Unassembled WGS sequence"/>
</dbReference>
<evidence type="ECO:0000256" key="3">
    <source>
        <dbReference type="ARBA" id="ARBA00022741"/>
    </source>
</evidence>
<dbReference type="Pfam" id="PF00176">
    <property type="entry name" value="SNF2-rel_dom"/>
    <property type="match status" value="1"/>
</dbReference>
<dbReference type="STRING" id="1163406.A0A0L0NLV1"/>
<dbReference type="InterPro" id="IPR044574">
    <property type="entry name" value="ARIP4-like"/>
</dbReference>
<dbReference type="SMART" id="SM00490">
    <property type="entry name" value="HELICc"/>
    <property type="match status" value="1"/>
</dbReference>
<dbReference type="PROSITE" id="PS51194">
    <property type="entry name" value="HELICASE_CTER"/>
    <property type="match status" value="1"/>
</dbReference>
<evidence type="ECO:0000259" key="11">
    <source>
        <dbReference type="PROSITE" id="PS51192"/>
    </source>
</evidence>
<keyword evidence="7" id="KW-0238">DNA-binding</keyword>
<dbReference type="Gene3D" id="1.10.150.50">
    <property type="entry name" value="Transcription Factor, Ets-1"/>
    <property type="match status" value="1"/>
</dbReference>
<evidence type="ECO:0000256" key="9">
    <source>
        <dbReference type="SAM" id="Coils"/>
    </source>
</evidence>
<proteinExistence type="inferred from homology"/>
<dbReference type="InterPro" id="IPR056026">
    <property type="entry name" value="DUF7607"/>
</dbReference>
<feature type="compositionally biased region" description="Pro residues" evidence="10">
    <location>
        <begin position="481"/>
        <end position="490"/>
    </location>
</feature>
<dbReference type="Pfam" id="PF24580">
    <property type="entry name" value="DUF7607"/>
    <property type="match status" value="1"/>
</dbReference>
<feature type="compositionally biased region" description="Basic and acidic residues" evidence="10">
    <location>
        <begin position="101"/>
        <end position="115"/>
    </location>
</feature>
<dbReference type="PROSITE" id="PS51192">
    <property type="entry name" value="HELICASE_ATP_BIND_1"/>
    <property type="match status" value="1"/>
</dbReference>
<dbReference type="PANTHER" id="PTHR45797">
    <property type="entry name" value="RAD54-LIKE"/>
    <property type="match status" value="1"/>
</dbReference>
<evidence type="ECO:0000256" key="7">
    <source>
        <dbReference type="ARBA" id="ARBA00023125"/>
    </source>
</evidence>
<comment type="subcellular location">
    <subcellularLocation>
        <location evidence="1">Nucleus</location>
    </subcellularLocation>
</comment>
<feature type="compositionally biased region" description="Polar residues" evidence="10">
    <location>
        <begin position="1570"/>
        <end position="1605"/>
    </location>
</feature>
<protein>
    <submittedName>
        <fullName evidence="13">Protein CHROMATIN REMODELING 20</fullName>
    </submittedName>
</protein>
<sequence length="1783" mass="199881">MEGVRHHDPLLWDVEAVSEELCSLDRPCTRDPAALAEKIREEEMDGHALLSFEFVCSRQELFESLNIRLGGHKAALGRALVNLRSRSPAFRLWKIDFTKEQSEDKADLPDTDVHGRRTTGLQHTQMTNGENSNGTANQQLEDGQAADLKRKPDGPRGDSRDKPEPENSTPAKNRGVSISKVRGDSAEIGPDGANPPKRMRVAPTLLSGKAVHSLPLPIATEADGVNNAAAHDVDDNEEHGFPWERASPQAYLGKGVIAMAAIKSSNDILTTQIQEGEEGTFATTFPIRLPAGWRLITGRAMKRLLVKNGHRQTLLAQGLVAMNSPTPSEEGDKIVDLFDLSDSLDEETLREIEAEKADMENARMQQQFVKRERVEAVLQDAIDHHKTKWEETKLPRHQRMAHRIWTDARKRGTRIDQTLGARHRAKMYDDRIKKLSAEILGETWAKESEVRLQARCLEQSLNDKFHNVWLADMLESRLEPPKPASVPGPQRPVDKRPQSPTGSEVLTSSDEDETMGNGDLLAVDDDAFFDQPSPMEVESPMHMDLTQMETLEKLSRERWHASIIDLTSTVDPKNDVPKLPTHNDNASSTAVDAASAAEEGFDVEQIGKQSPSHWAKLEDRSRLIVCLLWRLGHTRRTWIFEAARDTSRPELYELSVCEQLKQGVEDVAELQTPGPRTMAFDITRLFLCYIKVKSCKEPRVATPSARDRDRLVKAKASHWSEFYDFVNKIAPDFPVESQILRTDAFDDDLGDLDDAEDDAPLGTQDTPSKLRKNAPREIIQNKEAVDLRERERLRLEEQEARRLRLRAAFDTSGSMSRDKFRLIINEVKQDDQSFIYINEETGKRIKDHQIDGVLFIWNQIILDSDVRQGCLLAHTMGLGKTMQVITFLVAIQEAVKSGDPSVTAQIPEDLRESKTLVLCPAGLVDNWMDELLLWTPGGLLGALRKIESRMPRDERRLAVQSWAGEGGILVIGYRMLQKVIQDDEELEETLINGPNIVIGDEAHVLKNPLAKVHLVCSRFKANCRIALTGSPLANNVEEYYSMINWVAPNYLGPLGEFREIYATPIQQGLWGDSMGFEKRKALKMLQVLKETVAPKVHRATIKSCLKDDFPPKHEFVLCVPPTKMQQRLYEVYVSGIQGEYNGTKNLPQAQIFSIVSDLVLLCNHPRCFRQRILEARLGLEGEQGKPASLPENLITAVLKETNAKDLDNPALSGKAELLSVILDEARRAHDKVLVFSQSLPTLDYLLNLLKMQKRRVCRLDGSTEIGKRQDMIKNFNVGNQEVYLISTNAGGVGLNIQGANRVVIFDFKWNPVQEQQAIGRAYRIGQEKTVFVYRFVVAGTFEEDLQNKAVFKMQLASRVVDKKNPVSWSKRLGSLLHSIKPVRAKSLEEFVGKDLILDKLISYKANGEAIRYIVSTDTFEEEDATVDLTAEERRDAEDMVKLNRLRLTDPKEYERQREEEQRLLFQQRIKAVHQYSQSRMQQIMAEASGEPYALPNWTTDGASDAPGSSFATAHRPCVSSLMPQPQTAAAASQMAGTYASSQGNSVPAQTSAAPMPMAGANTYFGKETQSDAPSTPNVRSMQPAPTTPVATSLSATSIFSPPSRSQARDSFEQSLARGLDFLQQGSWPGVGGDRYLIARNVTAAIDKVRKDNAYGFLLDDRHWRLLDEVLAHEQRFALATVAGHFTASYLALANRQELERRVAVMNSLSQPEFEAQLSMKGPDPENLQNIRRSCTVVEMRSPHASEDMAVMRQAADKRRQRSIELPTWADRALTGGRDEYNAG</sequence>
<evidence type="ECO:0000256" key="5">
    <source>
        <dbReference type="ARBA" id="ARBA00022806"/>
    </source>
</evidence>
<evidence type="ECO:0000313" key="14">
    <source>
        <dbReference type="Proteomes" id="UP000036947"/>
    </source>
</evidence>
<dbReference type="InterPro" id="IPR049730">
    <property type="entry name" value="SNF2/RAD54-like_C"/>
</dbReference>
<comment type="caution">
    <text evidence="13">The sequence shown here is derived from an EMBL/GenBank/DDBJ whole genome shotgun (WGS) entry which is preliminary data.</text>
</comment>
<gene>
    <name evidence="13" type="ORF">TOPH_00629</name>
</gene>
<feature type="region of interest" description="Disordered" evidence="10">
    <location>
        <begin position="101"/>
        <end position="198"/>
    </location>
</feature>
<dbReference type="InterPro" id="IPR027417">
    <property type="entry name" value="P-loop_NTPase"/>
</dbReference>
<dbReference type="InterPro" id="IPR000330">
    <property type="entry name" value="SNF2_N"/>
</dbReference>
<dbReference type="CDD" id="cd18793">
    <property type="entry name" value="SF2_C_SNF"/>
    <property type="match status" value="1"/>
</dbReference>
<feature type="domain" description="Helicase ATP-binding" evidence="11">
    <location>
        <begin position="861"/>
        <end position="1049"/>
    </location>
</feature>
<name>A0A0L0NLV1_TOLOC</name>
<evidence type="ECO:0000256" key="8">
    <source>
        <dbReference type="ARBA" id="ARBA00023242"/>
    </source>
</evidence>
<dbReference type="Pfam" id="PF00271">
    <property type="entry name" value="Helicase_C"/>
    <property type="match status" value="1"/>
</dbReference>
<feature type="compositionally biased region" description="Polar residues" evidence="10">
    <location>
        <begin position="119"/>
        <end position="141"/>
    </location>
</feature>
<feature type="coiled-coil region" evidence="9">
    <location>
        <begin position="781"/>
        <end position="808"/>
    </location>
</feature>
<keyword evidence="5" id="KW-0347">Helicase</keyword>
<dbReference type="SMART" id="SM00487">
    <property type="entry name" value="DEXDc"/>
    <property type="match status" value="1"/>
</dbReference>
<evidence type="ECO:0000259" key="12">
    <source>
        <dbReference type="PROSITE" id="PS51194"/>
    </source>
</evidence>
<dbReference type="InterPro" id="IPR001650">
    <property type="entry name" value="Helicase_C-like"/>
</dbReference>
<dbReference type="InterPro" id="IPR014001">
    <property type="entry name" value="Helicase_ATP-bd"/>
</dbReference>
<evidence type="ECO:0000256" key="1">
    <source>
        <dbReference type="ARBA" id="ARBA00004123"/>
    </source>
</evidence>
<feature type="compositionally biased region" description="Polar residues" evidence="10">
    <location>
        <begin position="498"/>
        <end position="508"/>
    </location>
</feature>
<dbReference type="GO" id="GO:0005634">
    <property type="term" value="C:nucleus"/>
    <property type="evidence" value="ECO:0007669"/>
    <property type="project" value="UniProtKB-SubCell"/>
</dbReference>
<organism evidence="13 14">
    <name type="scientific">Tolypocladium ophioglossoides (strain CBS 100239)</name>
    <name type="common">Snaketongue truffleclub</name>
    <name type="synonym">Elaphocordyceps ophioglossoides</name>
    <dbReference type="NCBI Taxonomy" id="1163406"/>
    <lineage>
        <taxon>Eukaryota</taxon>
        <taxon>Fungi</taxon>
        <taxon>Dikarya</taxon>
        <taxon>Ascomycota</taxon>
        <taxon>Pezizomycotina</taxon>
        <taxon>Sordariomycetes</taxon>
        <taxon>Hypocreomycetidae</taxon>
        <taxon>Hypocreales</taxon>
        <taxon>Ophiocordycipitaceae</taxon>
        <taxon>Tolypocladium</taxon>
    </lineage>
</organism>
<keyword evidence="6" id="KW-0067">ATP-binding</keyword>
<dbReference type="GO" id="GO:0004386">
    <property type="term" value="F:helicase activity"/>
    <property type="evidence" value="ECO:0007669"/>
    <property type="project" value="UniProtKB-KW"/>
</dbReference>
<dbReference type="EMBL" id="LFRF01000001">
    <property type="protein sequence ID" value="KND95107.1"/>
    <property type="molecule type" value="Genomic_DNA"/>
</dbReference>
<feature type="region of interest" description="Disordered" evidence="10">
    <location>
        <begin position="1561"/>
        <end position="1611"/>
    </location>
</feature>
<keyword evidence="14" id="KW-1185">Reference proteome</keyword>
<evidence type="ECO:0000256" key="2">
    <source>
        <dbReference type="ARBA" id="ARBA00007025"/>
    </source>
</evidence>
<dbReference type="Gene3D" id="3.40.50.300">
    <property type="entry name" value="P-loop containing nucleotide triphosphate hydrolases"/>
    <property type="match status" value="1"/>
</dbReference>
<dbReference type="InterPro" id="IPR038718">
    <property type="entry name" value="SNF2-like_sf"/>
</dbReference>
<feature type="compositionally biased region" description="Basic and acidic residues" evidence="10">
    <location>
        <begin position="147"/>
        <end position="165"/>
    </location>
</feature>
<evidence type="ECO:0000313" key="13">
    <source>
        <dbReference type="EMBL" id="KND95107.1"/>
    </source>
</evidence>
<dbReference type="GO" id="GO:0003677">
    <property type="term" value="F:DNA binding"/>
    <property type="evidence" value="ECO:0007669"/>
    <property type="project" value="UniProtKB-KW"/>
</dbReference>
<keyword evidence="9" id="KW-0175">Coiled coil</keyword>
<dbReference type="GO" id="GO:0005524">
    <property type="term" value="F:ATP binding"/>
    <property type="evidence" value="ECO:0007669"/>
    <property type="project" value="UniProtKB-KW"/>
</dbReference>
<evidence type="ECO:0000256" key="4">
    <source>
        <dbReference type="ARBA" id="ARBA00022801"/>
    </source>
</evidence>
<accession>A0A0L0NLV1</accession>
<dbReference type="OrthoDB" id="2020972at2759"/>
<feature type="domain" description="Helicase C-terminal" evidence="12">
    <location>
        <begin position="1213"/>
        <end position="1367"/>
    </location>
</feature>
<feature type="coiled-coil region" evidence="9">
    <location>
        <begin position="345"/>
        <end position="372"/>
    </location>
</feature>
<dbReference type="InterPro" id="IPR013761">
    <property type="entry name" value="SAM/pointed_sf"/>
</dbReference>
<keyword evidence="3" id="KW-0547">Nucleotide-binding</keyword>
<dbReference type="PANTHER" id="PTHR45797:SF1">
    <property type="entry name" value="HELICASE ARIP4"/>
    <property type="match status" value="1"/>
</dbReference>